<dbReference type="EMBL" id="MVFC01000002">
    <property type="protein sequence ID" value="OON82206.1"/>
    <property type="molecule type" value="Genomic_DNA"/>
</dbReference>
<sequence length="326" mass="35541">MKDDDAARPAVSVIVATARDTGCRRLVTAVREQFAAQPGTSYEIILVLDGCPRYGWLDSADDDIRALVLPQRTGIARARNTGIGASRGRLLAFLDDDCVPARTWLSELLRMSVEYPGRVAFGGRVIGTHPANLYGQLRDQIYYHETFGAWYADDSSSADVLGAPYVNGGNCAYRGGVLRGSGGFDVLLPAYSDVELGRRLALRARAVLSPRMAIHHDHPGDFRQYMLRCWRSGRARAVLWRSRGYRQDSPFAVGRTIAANLIWHNAVGRRRRITVSPVRGVAVLTCQEIVHGSGYTYELLRSLGGRRRSGDVSGDAPGVGVAAGAP</sequence>
<feature type="compositionally biased region" description="Low complexity" evidence="1">
    <location>
        <begin position="311"/>
        <end position="326"/>
    </location>
</feature>
<proteinExistence type="predicted"/>
<dbReference type="OrthoDB" id="9781367at2"/>
<dbReference type="InterPro" id="IPR050834">
    <property type="entry name" value="Glycosyltransf_2"/>
</dbReference>
<name>A0A1V4AF08_9ACTN</name>
<dbReference type="InterPro" id="IPR001173">
    <property type="entry name" value="Glyco_trans_2-like"/>
</dbReference>
<reference evidence="3 4" key="1">
    <citation type="submission" date="2017-02" db="EMBL/GenBank/DDBJ databases">
        <title>Draft Genome Sequence of Streptomyces tsukubaensis F601, a Producer of the immunosuppressant tacrolimus FK506.</title>
        <authorList>
            <person name="Zong G."/>
            <person name="Zhong C."/>
            <person name="Fu J."/>
            <person name="Qin R."/>
            <person name="Cao G."/>
        </authorList>
    </citation>
    <scope>NUCLEOTIDE SEQUENCE [LARGE SCALE GENOMIC DNA]</scope>
    <source>
        <strain evidence="3 4">F601</strain>
    </source>
</reference>
<dbReference type="Gene3D" id="3.90.550.10">
    <property type="entry name" value="Spore Coat Polysaccharide Biosynthesis Protein SpsA, Chain A"/>
    <property type="match status" value="1"/>
</dbReference>
<organism evidence="3 4">
    <name type="scientific">Streptomyces tsukubensis</name>
    <dbReference type="NCBI Taxonomy" id="83656"/>
    <lineage>
        <taxon>Bacteria</taxon>
        <taxon>Bacillati</taxon>
        <taxon>Actinomycetota</taxon>
        <taxon>Actinomycetes</taxon>
        <taxon>Kitasatosporales</taxon>
        <taxon>Streptomycetaceae</taxon>
        <taxon>Streptomyces</taxon>
    </lineage>
</organism>
<evidence type="ECO:0000256" key="1">
    <source>
        <dbReference type="SAM" id="MobiDB-lite"/>
    </source>
</evidence>
<dbReference type="PANTHER" id="PTHR43685:SF3">
    <property type="entry name" value="SLR2126 PROTEIN"/>
    <property type="match status" value="1"/>
</dbReference>
<dbReference type="CDD" id="cd00761">
    <property type="entry name" value="Glyco_tranf_GTA_type"/>
    <property type="match status" value="1"/>
</dbReference>
<feature type="region of interest" description="Disordered" evidence="1">
    <location>
        <begin position="306"/>
        <end position="326"/>
    </location>
</feature>
<dbReference type="SUPFAM" id="SSF53448">
    <property type="entry name" value="Nucleotide-diphospho-sugar transferases"/>
    <property type="match status" value="1"/>
</dbReference>
<dbReference type="STRING" id="83656.B1H18_03975"/>
<dbReference type="InterPro" id="IPR029044">
    <property type="entry name" value="Nucleotide-diphossugar_trans"/>
</dbReference>
<protein>
    <recommendedName>
        <fullName evidence="2">Glycosyltransferase 2-like domain-containing protein</fullName>
    </recommendedName>
</protein>
<feature type="domain" description="Glycosyltransferase 2-like" evidence="2">
    <location>
        <begin position="24"/>
        <end position="139"/>
    </location>
</feature>
<dbReference type="Proteomes" id="UP000190539">
    <property type="component" value="Unassembled WGS sequence"/>
</dbReference>
<dbReference type="PANTHER" id="PTHR43685">
    <property type="entry name" value="GLYCOSYLTRANSFERASE"/>
    <property type="match status" value="1"/>
</dbReference>
<accession>A0A1V4AF08</accession>
<dbReference type="Pfam" id="PF00535">
    <property type="entry name" value="Glycos_transf_2"/>
    <property type="match status" value="1"/>
</dbReference>
<evidence type="ECO:0000313" key="3">
    <source>
        <dbReference type="EMBL" id="OON82206.1"/>
    </source>
</evidence>
<comment type="caution">
    <text evidence="3">The sequence shown here is derived from an EMBL/GenBank/DDBJ whole genome shotgun (WGS) entry which is preliminary data.</text>
</comment>
<gene>
    <name evidence="3" type="ORF">B1H18_03975</name>
</gene>
<evidence type="ECO:0000313" key="4">
    <source>
        <dbReference type="Proteomes" id="UP000190539"/>
    </source>
</evidence>
<dbReference type="AlphaFoldDB" id="A0A1V4AF08"/>
<dbReference type="RefSeq" id="WP_077964825.1">
    <property type="nucleotide sequence ID" value="NZ_CP045178.1"/>
</dbReference>
<keyword evidence="4" id="KW-1185">Reference proteome</keyword>
<evidence type="ECO:0000259" key="2">
    <source>
        <dbReference type="Pfam" id="PF00535"/>
    </source>
</evidence>